<evidence type="ECO:0000313" key="1">
    <source>
        <dbReference type="EMBL" id="SPN79824.1"/>
    </source>
</evidence>
<name>A0A2R8FFP8_9VIRU</name>
<evidence type="ECO:0000313" key="2">
    <source>
        <dbReference type="Proteomes" id="UP000273054"/>
    </source>
</evidence>
<reference evidence="1" key="1">
    <citation type="submission" date="2018-03" db="EMBL/GenBank/DDBJ databases">
        <authorList>
            <consortium name="Urmite Genomes"/>
        </authorList>
    </citation>
    <scope>NUCLEOTIDE SEQUENCE [LARGE SCALE GENOMIC DNA]</scope>
    <source>
        <strain evidence="1">IHUMI-27.7</strain>
    </source>
</reference>
<accession>A0A2R8FFP8</accession>
<keyword evidence="2" id="KW-1185">Reference proteome</keyword>
<organism evidence="1">
    <name type="scientific">Brazilian cedratvirus IHUMI</name>
    <dbReference type="NCBI Taxonomy" id="2126980"/>
    <lineage>
        <taxon>Viruses</taxon>
        <taxon>Pithoviruses</taxon>
        <taxon>Orthocedratvirinae</taxon>
        <taxon>Alphacedratvirus</taxon>
        <taxon>Alphacedratvirus brasiliense</taxon>
    </lineage>
</organism>
<protein>
    <submittedName>
        <fullName evidence="1">Uncharacterized protein</fullName>
    </submittedName>
</protein>
<gene>
    <name evidence="1" type="ORF">BRZCDTV_519</name>
</gene>
<proteinExistence type="predicted"/>
<dbReference type="SUPFAM" id="SSF56399">
    <property type="entry name" value="ADP-ribosylation"/>
    <property type="match status" value="1"/>
</dbReference>
<dbReference type="Proteomes" id="UP000273054">
    <property type="component" value="Segment"/>
</dbReference>
<dbReference type="Gene3D" id="3.90.176.10">
    <property type="entry name" value="Toxin ADP-ribosyltransferase, Chain A, domain 1"/>
    <property type="match status" value="1"/>
</dbReference>
<sequence>MSHPFLLKDDLHKNHVDAKEFVCDYISREFVKKNDESFTKEVEDCAYLYQAECLSDLINPGLRKGIVSRKIANMIDCLSSAHQPLGKEIIMYRGIPRECLGEKVLYDPAFNSVTPDPKVAEFFSDVILEITFTPQDKLLYFAGKRFYPDTLEFITLPGISYRVDREEQRGDKLYVQVTCLGSSGCVDLSISDFDDRYSALLDTCVQAVRGGDDVVVKYKDQEAYVYNAKYVNNLYSLQGRGWNYDFYMDLQTGDLEGIEIEARSIW</sequence>
<dbReference type="EMBL" id="LT994651">
    <property type="protein sequence ID" value="SPN79824.1"/>
    <property type="molecule type" value="Genomic_DNA"/>
</dbReference>